<dbReference type="InterPro" id="IPR004099">
    <property type="entry name" value="Pyr_nucl-diS_OxRdtase_dimer"/>
</dbReference>
<dbReference type="PRINTS" id="PR00368">
    <property type="entry name" value="FADPNR"/>
</dbReference>
<evidence type="ECO:0000256" key="5">
    <source>
        <dbReference type="ARBA" id="ARBA00023002"/>
    </source>
</evidence>
<dbReference type="Pfam" id="PF07992">
    <property type="entry name" value="Pyr_redox_2"/>
    <property type="match status" value="1"/>
</dbReference>
<dbReference type="RefSeq" id="WP_120085881.1">
    <property type="nucleotide sequence ID" value="NZ_QMDW01000024.1"/>
</dbReference>
<dbReference type="InterPro" id="IPR016156">
    <property type="entry name" value="FAD/NAD-linked_Rdtase_dimer_sf"/>
</dbReference>
<evidence type="ECO:0000256" key="3">
    <source>
        <dbReference type="ARBA" id="ARBA00022630"/>
    </source>
</evidence>
<dbReference type="PROSITE" id="PS50206">
    <property type="entry name" value="RHODANESE_3"/>
    <property type="match status" value="1"/>
</dbReference>
<dbReference type="Gene3D" id="3.40.250.10">
    <property type="entry name" value="Rhodanese-like domain"/>
    <property type="match status" value="1"/>
</dbReference>
<evidence type="ECO:0000313" key="8">
    <source>
        <dbReference type="EMBL" id="RJX48193.1"/>
    </source>
</evidence>
<dbReference type="EMBL" id="QMDW01000024">
    <property type="protein sequence ID" value="RJX48193.1"/>
    <property type="molecule type" value="Genomic_DNA"/>
</dbReference>
<dbReference type="InterPro" id="IPR001763">
    <property type="entry name" value="Rhodanese-like_dom"/>
</dbReference>
<keyword evidence="6" id="KW-0676">Redox-active center</keyword>
<dbReference type="SMART" id="SM00450">
    <property type="entry name" value="RHOD"/>
    <property type="match status" value="1"/>
</dbReference>
<dbReference type="AlphaFoldDB" id="A0A3A6QKS9"/>
<dbReference type="Pfam" id="PF00581">
    <property type="entry name" value="Rhodanese"/>
    <property type="match status" value="1"/>
</dbReference>
<dbReference type="PANTHER" id="PTHR43429:SF1">
    <property type="entry name" value="NAD(P)H SULFUR OXIDOREDUCTASE (COA-DEPENDENT)"/>
    <property type="match status" value="1"/>
</dbReference>
<keyword evidence="4" id="KW-0274">FAD</keyword>
<evidence type="ECO:0000259" key="7">
    <source>
        <dbReference type="PROSITE" id="PS50206"/>
    </source>
</evidence>
<dbReference type="InterPro" id="IPR036188">
    <property type="entry name" value="FAD/NAD-bd_sf"/>
</dbReference>
<dbReference type="SUPFAM" id="SSF51905">
    <property type="entry name" value="FAD/NAD(P)-binding domain"/>
    <property type="match status" value="1"/>
</dbReference>
<dbReference type="InterPro" id="IPR050260">
    <property type="entry name" value="FAD-bd_OxRdtase"/>
</dbReference>
<evidence type="ECO:0000256" key="6">
    <source>
        <dbReference type="ARBA" id="ARBA00023284"/>
    </source>
</evidence>
<evidence type="ECO:0000256" key="2">
    <source>
        <dbReference type="ARBA" id="ARBA00009130"/>
    </source>
</evidence>
<dbReference type="SUPFAM" id="SSF52821">
    <property type="entry name" value="Rhodanese/Cell cycle control phosphatase"/>
    <property type="match status" value="1"/>
</dbReference>
<evidence type="ECO:0000313" key="9">
    <source>
        <dbReference type="Proteomes" id="UP000281564"/>
    </source>
</evidence>
<keyword evidence="9" id="KW-1185">Reference proteome</keyword>
<dbReference type="InterPro" id="IPR023753">
    <property type="entry name" value="FAD/NAD-binding_dom"/>
</dbReference>
<dbReference type="PANTHER" id="PTHR43429">
    <property type="entry name" value="PYRIDINE NUCLEOTIDE-DISULFIDE OXIDOREDUCTASE DOMAIN-CONTAINING"/>
    <property type="match status" value="1"/>
</dbReference>
<comment type="caution">
    <text evidence="8">The sequence shown here is derived from an EMBL/GenBank/DDBJ whole genome shotgun (WGS) entry which is preliminary data.</text>
</comment>
<protein>
    <submittedName>
        <fullName evidence="8">CoA-disulfide reductase</fullName>
    </submittedName>
</protein>
<keyword evidence="3" id="KW-0285">Flavoprotein</keyword>
<name>A0A3A6QKS9_9EURY</name>
<reference evidence="8 9" key="1">
    <citation type="submission" date="2018-06" db="EMBL/GenBank/DDBJ databases">
        <title>Halonotius sp. F13-13 a new haloarchaeeon isolated from a solar saltern from Isla Cristina, Huelva, Spain.</title>
        <authorList>
            <person name="Duran-Viseras A."/>
            <person name="Sanchez-Porro C."/>
            <person name="Ventosa A."/>
        </authorList>
    </citation>
    <scope>NUCLEOTIDE SEQUENCE [LARGE SCALE GENOMIC DNA]</scope>
    <source>
        <strain evidence="8 9">CECT 7525</strain>
    </source>
</reference>
<sequence length="561" mass="59819">MTQKYVIIGGNAAGMSTATRLRRLDETAEIIVLEQGEHVSYASCGLPYHLSDTVPEENLAVMGVKQLSAAFDLDICTGVIATDIDPDTHTVSVTDADGKSMTIGYDDLVVATGAEPLVPPMFDLDELEHCHTLRTVSDATDIREEVADAERALVIGGGYIGLEVAENLHEAGHDVVVAELLDQVMPNTLGPEMAAVVESHLREQGIDLRLATGVDDLAEPGDGTVVATMGDTEHTFDLVVVATGVTPRTELAESAGIELHDSGAIAVDERMRTSVESIHAVGDAAAPPAVRADGNAWVPLGGPANRMGRVAANDIAGHDDQLDPVLDTAIAKVFDLDVGTVGNTAATLDELGQPYEAVYTSQPNHAEYYPGATEIQFKLLFDPDDGTLFGTQAIGQNGVDKRIDVLATAIAHDDTVFDIRDYDLAYAPPYSAAKDPVNMLGMIGANVVEGVADIVHLDEFLDHKDDTTVIDTRPPEMREAQGWIDGDENVPLGKLRDWAADADPNGEVLTYCKIGKSSYMATRILAEHGIEARSLTGGYYRYEAAMGNDDEADDEPVTAEQ</sequence>
<organism evidence="8 9">
    <name type="scientific">Halonotius pteroides</name>
    <dbReference type="NCBI Taxonomy" id="268735"/>
    <lineage>
        <taxon>Archaea</taxon>
        <taxon>Methanobacteriati</taxon>
        <taxon>Methanobacteriota</taxon>
        <taxon>Stenosarchaea group</taxon>
        <taxon>Halobacteria</taxon>
        <taxon>Halobacteriales</taxon>
        <taxon>Haloferacaceae</taxon>
        <taxon>Halonotius</taxon>
    </lineage>
</organism>
<dbReference type="InterPro" id="IPR036873">
    <property type="entry name" value="Rhodanese-like_dom_sf"/>
</dbReference>
<feature type="domain" description="Rhodanese" evidence="7">
    <location>
        <begin position="463"/>
        <end position="551"/>
    </location>
</feature>
<evidence type="ECO:0000256" key="1">
    <source>
        <dbReference type="ARBA" id="ARBA00001974"/>
    </source>
</evidence>
<dbReference type="Gene3D" id="3.50.50.60">
    <property type="entry name" value="FAD/NAD(P)-binding domain"/>
    <property type="match status" value="2"/>
</dbReference>
<gene>
    <name evidence="8" type="ORF">DP106_12765</name>
</gene>
<comment type="cofactor">
    <cofactor evidence="1">
        <name>FAD</name>
        <dbReference type="ChEBI" id="CHEBI:57692"/>
    </cofactor>
</comment>
<dbReference type="GO" id="GO:0016491">
    <property type="term" value="F:oxidoreductase activity"/>
    <property type="evidence" value="ECO:0007669"/>
    <property type="project" value="UniProtKB-KW"/>
</dbReference>
<accession>A0A3A6QKS9</accession>
<dbReference type="Pfam" id="PF02852">
    <property type="entry name" value="Pyr_redox_dim"/>
    <property type="match status" value="1"/>
</dbReference>
<keyword evidence="5" id="KW-0560">Oxidoreductase</keyword>
<evidence type="ECO:0000256" key="4">
    <source>
        <dbReference type="ARBA" id="ARBA00022827"/>
    </source>
</evidence>
<dbReference type="PRINTS" id="PR00411">
    <property type="entry name" value="PNDRDTASEI"/>
</dbReference>
<dbReference type="SUPFAM" id="SSF55424">
    <property type="entry name" value="FAD/NAD-linked reductases, dimerisation (C-terminal) domain"/>
    <property type="match status" value="1"/>
</dbReference>
<dbReference type="Proteomes" id="UP000281564">
    <property type="component" value="Unassembled WGS sequence"/>
</dbReference>
<dbReference type="OrthoDB" id="27922at2157"/>
<comment type="similarity">
    <text evidence="2">Belongs to the class-III pyridine nucleotide-disulfide oxidoreductase family.</text>
</comment>
<proteinExistence type="inferred from homology"/>